<evidence type="ECO:0000256" key="19">
    <source>
        <dbReference type="SAM" id="Coils"/>
    </source>
</evidence>
<evidence type="ECO:0000256" key="18">
    <source>
        <dbReference type="ARBA" id="ARBA00044346"/>
    </source>
</evidence>
<evidence type="ECO:0000256" key="14">
    <source>
        <dbReference type="ARBA" id="ARBA00023242"/>
    </source>
</evidence>
<keyword evidence="8" id="KW-0493">Microtubule</keyword>
<evidence type="ECO:0000256" key="11">
    <source>
        <dbReference type="ARBA" id="ARBA00022838"/>
    </source>
</evidence>
<proteinExistence type="inferred from homology"/>
<evidence type="ECO:0000313" key="21">
    <source>
        <dbReference type="Proteomes" id="UP000433883"/>
    </source>
</evidence>
<evidence type="ECO:0000256" key="17">
    <source>
        <dbReference type="ARBA" id="ARBA00044112"/>
    </source>
</evidence>
<dbReference type="AlphaFoldDB" id="A0A8H3YQJ7"/>
<keyword evidence="6" id="KW-0963">Cytoplasm</keyword>
<dbReference type="EMBL" id="WNWQ01000365">
    <property type="protein sequence ID" value="KAE9969519.1"/>
    <property type="molecule type" value="Genomic_DNA"/>
</dbReference>
<comment type="similarity">
    <text evidence="4">Belongs to the DASH complex SPC34 family.</text>
</comment>
<evidence type="ECO:0000256" key="5">
    <source>
        <dbReference type="ARBA" id="ARBA00022454"/>
    </source>
</evidence>
<evidence type="ECO:0000256" key="7">
    <source>
        <dbReference type="ARBA" id="ARBA00022618"/>
    </source>
</evidence>
<dbReference type="GO" id="GO:0051301">
    <property type="term" value="P:cell division"/>
    <property type="evidence" value="ECO:0007669"/>
    <property type="project" value="UniProtKB-KW"/>
</dbReference>
<evidence type="ECO:0000256" key="9">
    <source>
        <dbReference type="ARBA" id="ARBA00022776"/>
    </source>
</evidence>
<keyword evidence="13" id="KW-0206">Cytoskeleton</keyword>
<evidence type="ECO:0000313" key="20">
    <source>
        <dbReference type="EMBL" id="KAE9969519.1"/>
    </source>
</evidence>
<name>A0A8H3YQJ7_VENIN</name>
<evidence type="ECO:0000256" key="8">
    <source>
        <dbReference type="ARBA" id="ARBA00022701"/>
    </source>
</evidence>
<keyword evidence="12 19" id="KW-0175">Coiled coil</keyword>
<evidence type="ECO:0000256" key="16">
    <source>
        <dbReference type="ARBA" id="ARBA00023328"/>
    </source>
</evidence>
<evidence type="ECO:0000256" key="12">
    <source>
        <dbReference type="ARBA" id="ARBA00023054"/>
    </source>
</evidence>
<dbReference type="Proteomes" id="UP000433883">
    <property type="component" value="Unassembled WGS sequence"/>
</dbReference>
<dbReference type="GO" id="GO:0005876">
    <property type="term" value="C:spindle microtubule"/>
    <property type="evidence" value="ECO:0007669"/>
    <property type="project" value="InterPro"/>
</dbReference>
<comment type="caution">
    <text evidence="20">The sequence shown here is derived from an EMBL/GenBank/DDBJ whole genome shotgun (WGS) entry which is preliminary data.</text>
</comment>
<dbReference type="InterPro" id="IPR013966">
    <property type="entry name" value="Spc34"/>
</dbReference>
<sequence length="283" mass="31039">MSTMALIDAHLESISLCSASIASLTFPRPKIFTNALLLPHDITTLIRDTEAHERALFSVPPPAPPKAVDPSKSRRTTVFGNAGGDGPVSANAMRAPRRNTAVAAVLGGDLVERIRRGGGGGAGSGLGYQSYERGREKGEVDVDVLLEGAEKLCGVYPIPGAVEKIASLRQRHRRLAGSIEHYEGKVAEQTSQLNRMNRSRDYASDYDGEEVTEEEPVVTSEFTEEDMRLEEEEIMELERKKRSLEERVSAMEKDIHGSAAAEKMCRVPKQLMVLRKSASRHDL</sequence>
<feature type="coiled-coil region" evidence="19">
    <location>
        <begin position="179"/>
        <end position="254"/>
    </location>
</feature>
<keyword evidence="15" id="KW-0131">Cell cycle</keyword>
<evidence type="ECO:0000256" key="6">
    <source>
        <dbReference type="ARBA" id="ARBA00022490"/>
    </source>
</evidence>
<evidence type="ECO:0000256" key="15">
    <source>
        <dbReference type="ARBA" id="ARBA00023306"/>
    </source>
</evidence>
<evidence type="ECO:0000256" key="4">
    <source>
        <dbReference type="ARBA" id="ARBA00008491"/>
    </source>
</evidence>
<dbReference type="Pfam" id="PF08657">
    <property type="entry name" value="DASH_Spc34"/>
    <property type="match status" value="2"/>
</dbReference>
<organism evidence="20 21">
    <name type="scientific">Venturia inaequalis</name>
    <name type="common">Apple scab fungus</name>
    <dbReference type="NCBI Taxonomy" id="5025"/>
    <lineage>
        <taxon>Eukaryota</taxon>
        <taxon>Fungi</taxon>
        <taxon>Dikarya</taxon>
        <taxon>Ascomycota</taxon>
        <taxon>Pezizomycotina</taxon>
        <taxon>Dothideomycetes</taxon>
        <taxon>Pleosporomycetidae</taxon>
        <taxon>Venturiales</taxon>
        <taxon>Venturiaceae</taxon>
        <taxon>Venturia</taxon>
    </lineage>
</organism>
<evidence type="ECO:0000256" key="1">
    <source>
        <dbReference type="ARBA" id="ARBA00004123"/>
    </source>
</evidence>
<keyword evidence="10" id="KW-0159">Chromosome partition</keyword>
<reference evidence="20 21" key="1">
    <citation type="submission" date="2019-11" db="EMBL/GenBank/DDBJ databases">
        <title>Venturia inaequalis Genome Resource.</title>
        <authorList>
            <person name="Lichtner F.J."/>
        </authorList>
    </citation>
    <scope>NUCLEOTIDE SEQUENCE [LARGE SCALE GENOMIC DNA]</scope>
    <source>
        <strain evidence="20">Bline_iso_100314</strain>
    </source>
</reference>
<evidence type="ECO:0000256" key="13">
    <source>
        <dbReference type="ARBA" id="ARBA00023212"/>
    </source>
</evidence>
<evidence type="ECO:0000256" key="2">
    <source>
        <dbReference type="ARBA" id="ARBA00004186"/>
    </source>
</evidence>
<keyword evidence="14" id="KW-0539">Nucleus</keyword>
<evidence type="ECO:0000256" key="10">
    <source>
        <dbReference type="ARBA" id="ARBA00022829"/>
    </source>
</evidence>
<accession>A0A8H3YQJ7</accession>
<keyword evidence="16" id="KW-0137">Centromere</keyword>
<comment type="subcellular location">
    <subcellularLocation>
        <location evidence="3">Chromosome</location>
        <location evidence="3">Centromere</location>
        <location evidence="3">Kinetochore</location>
    </subcellularLocation>
    <subcellularLocation>
        <location evidence="2">Cytoplasm</location>
        <location evidence="2">Cytoskeleton</location>
        <location evidence="2">Spindle</location>
    </subcellularLocation>
    <subcellularLocation>
        <location evidence="1">Nucleus</location>
    </subcellularLocation>
</comment>
<keyword evidence="5" id="KW-0158">Chromosome</keyword>
<dbReference type="GO" id="GO:0008608">
    <property type="term" value="P:attachment of spindle microtubules to kinetochore"/>
    <property type="evidence" value="ECO:0007669"/>
    <property type="project" value="InterPro"/>
</dbReference>
<keyword evidence="7" id="KW-0132">Cell division</keyword>
<dbReference type="GO" id="GO:0042729">
    <property type="term" value="C:DASH complex"/>
    <property type="evidence" value="ECO:0007669"/>
    <property type="project" value="InterPro"/>
</dbReference>
<keyword evidence="11" id="KW-0995">Kinetochore</keyword>
<keyword evidence="9" id="KW-0498">Mitosis</keyword>
<protein>
    <recommendedName>
        <fullName evidence="17">DASH complex subunit SPC34</fullName>
    </recommendedName>
    <alternativeName>
        <fullName evidence="18">Outer kinetochore protein SPC34</fullName>
    </alternativeName>
</protein>
<gene>
    <name evidence="20" type="ORF">BLS_005325</name>
</gene>
<evidence type="ECO:0000256" key="3">
    <source>
        <dbReference type="ARBA" id="ARBA00004629"/>
    </source>
</evidence>